<proteinExistence type="predicted"/>
<dbReference type="AlphaFoldDB" id="A0A0A2KVK2"/>
<keyword evidence="2" id="KW-0472">Membrane</keyword>
<dbReference type="Proteomes" id="UP000030104">
    <property type="component" value="Unassembled WGS sequence"/>
</dbReference>
<dbReference type="EMBL" id="JQGA01000917">
    <property type="protein sequence ID" value="KGO71814.1"/>
    <property type="molecule type" value="Genomic_DNA"/>
</dbReference>
<feature type="region of interest" description="Disordered" evidence="1">
    <location>
        <begin position="1"/>
        <end position="34"/>
    </location>
</feature>
<evidence type="ECO:0000313" key="4">
    <source>
        <dbReference type="Proteomes" id="UP000030104"/>
    </source>
</evidence>
<accession>A0A0A2KVK2</accession>
<evidence type="ECO:0000256" key="1">
    <source>
        <dbReference type="SAM" id="MobiDB-lite"/>
    </source>
</evidence>
<protein>
    <submittedName>
        <fullName evidence="3">Emopamil-binding</fullName>
    </submittedName>
</protein>
<organism evidence="3 4">
    <name type="scientific">Penicillium italicum</name>
    <name type="common">Blue mold</name>
    <dbReference type="NCBI Taxonomy" id="40296"/>
    <lineage>
        <taxon>Eukaryota</taxon>
        <taxon>Fungi</taxon>
        <taxon>Dikarya</taxon>
        <taxon>Ascomycota</taxon>
        <taxon>Pezizomycotina</taxon>
        <taxon>Eurotiomycetes</taxon>
        <taxon>Eurotiomycetidae</taxon>
        <taxon>Eurotiales</taxon>
        <taxon>Aspergillaceae</taxon>
        <taxon>Penicillium</taxon>
    </lineage>
</organism>
<dbReference type="PANTHER" id="PTHR37919">
    <property type="entry name" value="PROTEIN CBG05606"/>
    <property type="match status" value="1"/>
</dbReference>
<keyword evidence="4" id="KW-1185">Reference proteome</keyword>
<dbReference type="HOGENOM" id="CLU_076143_0_0_1"/>
<dbReference type="PhylomeDB" id="A0A0A2KVK2"/>
<feature type="compositionally biased region" description="Basic and acidic residues" evidence="1">
    <location>
        <begin position="9"/>
        <end position="21"/>
    </location>
</feature>
<sequence>MVSTRHHPREFPSPEAGKEPAKLPPATTSANSRKWTHTPTAALTIWLLVSVPLVIWDTGYVLLRPHSMPGGRLHSPIWTPYALYGKVDYIYGWPAFNAHNGFTAAQTTLNILETIGYIYYLWIVYHYGSTVGTGGSQKISKGFTWLLKGNKVVAGRIGATALLVAYTASVMTLSKTILYWLNETFSGFENIGHNEPLTLFLYWILPNGMWLVFPSYNIYILGAEILNSLELATPRQKVGRPKST</sequence>
<name>A0A0A2KVK2_PENIT</name>
<gene>
    <name evidence="3" type="ORF">PITC_028170</name>
</gene>
<evidence type="ECO:0000313" key="3">
    <source>
        <dbReference type="EMBL" id="KGO71814.1"/>
    </source>
</evidence>
<feature type="transmembrane region" description="Helical" evidence="2">
    <location>
        <begin position="41"/>
        <end position="63"/>
    </location>
</feature>
<comment type="caution">
    <text evidence="3">The sequence shown here is derived from an EMBL/GenBank/DDBJ whole genome shotgun (WGS) entry which is preliminary data.</text>
</comment>
<keyword evidence="2" id="KW-1133">Transmembrane helix</keyword>
<feature type="transmembrane region" description="Helical" evidence="2">
    <location>
        <begin position="157"/>
        <end position="180"/>
    </location>
</feature>
<feature type="transmembrane region" description="Helical" evidence="2">
    <location>
        <begin position="200"/>
        <end position="221"/>
    </location>
</feature>
<evidence type="ECO:0000256" key="2">
    <source>
        <dbReference type="SAM" id="Phobius"/>
    </source>
</evidence>
<dbReference type="OrthoDB" id="60858at2759"/>
<dbReference type="OMA" id="LHSPIWT"/>
<dbReference type="STRING" id="40296.A0A0A2KVK2"/>
<keyword evidence="2" id="KW-0812">Transmembrane</keyword>
<reference evidence="3 4" key="1">
    <citation type="journal article" date="2015" name="Mol. Plant Microbe Interact.">
        <title>Genome, transcriptome, and functional analyses of Penicillium expansum provide new insights into secondary metabolism and pathogenicity.</title>
        <authorList>
            <person name="Ballester A.R."/>
            <person name="Marcet-Houben M."/>
            <person name="Levin E."/>
            <person name="Sela N."/>
            <person name="Selma-Lazaro C."/>
            <person name="Carmona L."/>
            <person name="Wisniewski M."/>
            <person name="Droby S."/>
            <person name="Gonzalez-Candelas L."/>
            <person name="Gabaldon T."/>
        </authorList>
    </citation>
    <scope>NUCLEOTIDE SEQUENCE [LARGE SCALE GENOMIC DNA]</scope>
    <source>
        <strain evidence="3 4">PHI-1</strain>
    </source>
</reference>
<dbReference type="PANTHER" id="PTHR37919:SF2">
    <property type="entry name" value="EXPERA DOMAIN-CONTAINING PROTEIN"/>
    <property type="match status" value="1"/>
</dbReference>